<name>A0A139AW09_GONPJ</name>
<dbReference type="EMBL" id="KQ965734">
    <property type="protein sequence ID" value="KXS20910.1"/>
    <property type="molecule type" value="Genomic_DNA"/>
</dbReference>
<keyword evidence="4" id="KW-1185">Reference proteome</keyword>
<dbReference type="PROSITE" id="PS51329">
    <property type="entry name" value="C_CAP_COFACTOR_C"/>
    <property type="match status" value="1"/>
</dbReference>
<accession>A0A139AW09</accession>
<evidence type="ECO:0000259" key="2">
    <source>
        <dbReference type="PROSITE" id="PS51329"/>
    </source>
</evidence>
<organism evidence="3 4">
    <name type="scientific">Gonapodya prolifera (strain JEL478)</name>
    <name type="common">Monoblepharis prolifera</name>
    <dbReference type="NCBI Taxonomy" id="1344416"/>
    <lineage>
        <taxon>Eukaryota</taxon>
        <taxon>Fungi</taxon>
        <taxon>Fungi incertae sedis</taxon>
        <taxon>Chytridiomycota</taxon>
        <taxon>Chytridiomycota incertae sedis</taxon>
        <taxon>Monoblepharidomycetes</taxon>
        <taxon>Monoblepharidales</taxon>
        <taxon>Gonapodyaceae</taxon>
        <taxon>Gonapodya</taxon>
    </lineage>
</organism>
<evidence type="ECO:0000313" key="4">
    <source>
        <dbReference type="Proteomes" id="UP000070544"/>
    </source>
</evidence>
<dbReference type="Gene3D" id="2.160.20.70">
    <property type="match status" value="1"/>
</dbReference>
<feature type="region of interest" description="Disordered" evidence="1">
    <location>
        <begin position="166"/>
        <end position="196"/>
    </location>
</feature>
<proteinExistence type="predicted"/>
<protein>
    <recommendedName>
        <fullName evidence="2">C-CAP/cofactor C-like domain-containing protein</fullName>
    </recommendedName>
</protein>
<feature type="domain" description="C-CAP/cofactor C-like" evidence="2">
    <location>
        <begin position="20"/>
        <end position="171"/>
    </location>
</feature>
<evidence type="ECO:0000256" key="1">
    <source>
        <dbReference type="SAM" id="MobiDB-lite"/>
    </source>
</evidence>
<evidence type="ECO:0000313" key="3">
    <source>
        <dbReference type="EMBL" id="KXS20910.1"/>
    </source>
</evidence>
<dbReference type="Proteomes" id="UP000070544">
    <property type="component" value="Unassembled WGS sequence"/>
</dbReference>
<dbReference type="InterPro" id="IPR016098">
    <property type="entry name" value="CAP/MinC_C"/>
</dbReference>
<feature type="compositionally biased region" description="Polar residues" evidence="1">
    <location>
        <begin position="176"/>
        <end position="185"/>
    </location>
</feature>
<gene>
    <name evidence="3" type="ORF">M427DRAFT_131089</name>
</gene>
<sequence length="231" mass="25216">MQLNRGQVAGLFALMGTRAPRRIYEKKIGESITLTAGQGRPAPFFLTECERSSFDMSQYLSPDVTVERCKDVSIQGGKILATFTAIHSENITLSISPKDVKTVILDNCNGVTINLRLSDPARGEQSSGDASAPKIPHNFRIFTSGSVGVNVITVEDTTTTTNYQVPDPAELHSHPESAQNRNTNGAEHGETTGNTEIEGEGRMFMRFATFWKADAGVFETQRVNVYGDVVE</sequence>
<dbReference type="InterPro" id="IPR036223">
    <property type="entry name" value="CAP_C_sf"/>
</dbReference>
<dbReference type="InterPro" id="IPR017901">
    <property type="entry name" value="C-CAP_CF_C-like"/>
</dbReference>
<dbReference type="AlphaFoldDB" id="A0A139AW09"/>
<dbReference type="SUPFAM" id="SSF69340">
    <property type="entry name" value="C-terminal domain of adenylylcyclase associated protein"/>
    <property type="match status" value="1"/>
</dbReference>
<reference evidence="3 4" key="1">
    <citation type="journal article" date="2015" name="Genome Biol. Evol.">
        <title>Phylogenomic analyses indicate that early fungi evolved digesting cell walls of algal ancestors of land plants.</title>
        <authorList>
            <person name="Chang Y."/>
            <person name="Wang S."/>
            <person name="Sekimoto S."/>
            <person name="Aerts A.L."/>
            <person name="Choi C."/>
            <person name="Clum A."/>
            <person name="LaButti K.M."/>
            <person name="Lindquist E.A."/>
            <person name="Yee Ngan C."/>
            <person name="Ohm R.A."/>
            <person name="Salamov A.A."/>
            <person name="Grigoriev I.V."/>
            <person name="Spatafora J.W."/>
            <person name="Berbee M.L."/>
        </authorList>
    </citation>
    <scope>NUCLEOTIDE SEQUENCE [LARGE SCALE GENOMIC DNA]</scope>
    <source>
        <strain evidence="3 4">JEL478</strain>
    </source>
</reference>